<evidence type="ECO:0000313" key="4">
    <source>
        <dbReference type="Proteomes" id="UP000242857"/>
    </source>
</evidence>
<keyword evidence="1" id="KW-0472">Membrane</keyword>
<organism evidence="3 4">
    <name type="scientific">Thermomonas hydrothermalis</name>
    <dbReference type="NCBI Taxonomy" id="213588"/>
    <lineage>
        <taxon>Bacteria</taxon>
        <taxon>Pseudomonadati</taxon>
        <taxon>Pseudomonadota</taxon>
        <taxon>Gammaproteobacteria</taxon>
        <taxon>Lysobacterales</taxon>
        <taxon>Lysobacteraceae</taxon>
        <taxon>Thermomonas</taxon>
    </lineage>
</organism>
<dbReference type="InterPro" id="IPR027783">
    <property type="entry name" value="Bacterial_PH-related"/>
</dbReference>
<keyword evidence="1" id="KW-1133">Transmembrane helix</keyword>
<dbReference type="Proteomes" id="UP000242857">
    <property type="component" value="Unassembled WGS sequence"/>
</dbReference>
<feature type="transmembrane region" description="Helical" evidence="1">
    <location>
        <begin position="20"/>
        <end position="39"/>
    </location>
</feature>
<proteinExistence type="predicted"/>
<evidence type="ECO:0000313" key="3">
    <source>
        <dbReference type="EMBL" id="SHE93615.1"/>
    </source>
</evidence>
<feature type="domain" description="Bacterial Pleckstrin homology" evidence="2">
    <location>
        <begin position="65"/>
        <end position="169"/>
    </location>
</feature>
<name>A0A1M4XJC7_9GAMM</name>
<dbReference type="Pfam" id="PF10882">
    <property type="entry name" value="bPH_5"/>
    <property type="match status" value="1"/>
</dbReference>
<protein>
    <submittedName>
        <fullName evidence="3">PH domain-containing protein</fullName>
    </submittedName>
</protein>
<keyword evidence="1" id="KW-0812">Transmembrane</keyword>
<evidence type="ECO:0000256" key="1">
    <source>
        <dbReference type="SAM" id="Phobius"/>
    </source>
</evidence>
<reference evidence="4" key="1">
    <citation type="submission" date="2016-11" db="EMBL/GenBank/DDBJ databases">
        <authorList>
            <person name="Varghese N."/>
            <person name="Submissions S."/>
        </authorList>
    </citation>
    <scope>NUCLEOTIDE SEQUENCE [LARGE SCALE GENOMIC DNA]</scope>
    <source>
        <strain evidence="4">DSM 14834</strain>
    </source>
</reference>
<dbReference type="EMBL" id="FQUK01000021">
    <property type="protein sequence ID" value="SHE93615.1"/>
    <property type="molecule type" value="Genomic_DNA"/>
</dbReference>
<feature type="transmembrane region" description="Helical" evidence="1">
    <location>
        <begin position="45"/>
        <end position="60"/>
    </location>
</feature>
<evidence type="ECO:0000259" key="2">
    <source>
        <dbReference type="Pfam" id="PF10882"/>
    </source>
</evidence>
<keyword evidence="4" id="KW-1185">Reference proteome</keyword>
<sequence>MRRSSASIRHFAVTPPPAHAWAILLVILALCTVAGGLAYRQHGPLALLAPLLLTIALLAMRRRSVSLGNGVLEVRAAFYRKRIALAELDLQRARVVDLAEHTQLQPRLKTNGYAIPGFYAGHFRLRGQPGKAFCLITDRRRVLWLPLRDGSQLLLSLEQPQALLDALRAAT</sequence>
<accession>A0A1M4XJC7</accession>
<dbReference type="STRING" id="213588.SAMN02745204_01450"/>
<dbReference type="RefSeq" id="WP_072755946.1">
    <property type="nucleotide sequence ID" value="NZ_FQUK01000021.1"/>
</dbReference>
<dbReference type="AlphaFoldDB" id="A0A1M4XJC7"/>
<gene>
    <name evidence="3" type="ORF">SAMN02745204_01450</name>
</gene>